<evidence type="ECO:0000256" key="23">
    <source>
        <dbReference type="ARBA" id="ARBA00076185"/>
    </source>
</evidence>
<dbReference type="SUPFAM" id="SSF54001">
    <property type="entry name" value="Cysteine proteinases"/>
    <property type="match status" value="1"/>
</dbReference>
<evidence type="ECO:0000256" key="2">
    <source>
        <dbReference type="ARBA" id="ARBA00004123"/>
    </source>
</evidence>
<evidence type="ECO:0000259" key="28">
    <source>
        <dbReference type="PROSITE" id="PS50235"/>
    </source>
</evidence>
<dbReference type="GO" id="GO:0010008">
    <property type="term" value="C:endosome membrane"/>
    <property type="evidence" value="ECO:0007669"/>
    <property type="project" value="UniProtKB-SubCell"/>
</dbReference>
<feature type="compositionally biased region" description="Basic and acidic residues" evidence="27">
    <location>
        <begin position="418"/>
        <end position="494"/>
    </location>
</feature>
<dbReference type="InterPro" id="IPR050185">
    <property type="entry name" value="Ub_carboxyl-term_hydrolase"/>
</dbReference>
<feature type="compositionally biased region" description="Polar residues" evidence="27">
    <location>
        <begin position="368"/>
        <end position="381"/>
    </location>
</feature>
<feature type="compositionally biased region" description="Basic and acidic residues" evidence="27">
    <location>
        <begin position="594"/>
        <end position="605"/>
    </location>
</feature>
<evidence type="ECO:0000256" key="24">
    <source>
        <dbReference type="ARBA" id="ARBA00077311"/>
    </source>
</evidence>
<feature type="compositionally biased region" description="Low complexity" evidence="27">
    <location>
        <begin position="390"/>
        <end position="399"/>
    </location>
</feature>
<accession>A0A3Q3GF96</accession>
<dbReference type="PANTHER" id="PTHR21646:SF27">
    <property type="entry name" value="UBIQUITIN CARBOXYL-TERMINAL HYDROLASE 8"/>
    <property type="match status" value="1"/>
</dbReference>
<feature type="region of interest" description="Disordered" evidence="27">
    <location>
        <begin position="418"/>
        <end position="533"/>
    </location>
</feature>
<evidence type="ECO:0000256" key="6">
    <source>
        <dbReference type="ARBA" id="ARBA00009085"/>
    </source>
</evidence>
<dbReference type="InterPro" id="IPR038765">
    <property type="entry name" value="Papain-like_cys_pep_sf"/>
</dbReference>
<dbReference type="Proteomes" id="UP000261660">
    <property type="component" value="Unplaced"/>
</dbReference>
<feature type="compositionally biased region" description="Basic and acidic residues" evidence="27">
    <location>
        <begin position="517"/>
        <end position="532"/>
    </location>
</feature>
<feature type="domain" description="USP" evidence="28">
    <location>
        <begin position="679"/>
        <end position="1011"/>
    </location>
</feature>
<comment type="similarity">
    <text evidence="6">Belongs to the peptidase C19 family.</text>
</comment>
<evidence type="ECO:0000256" key="26">
    <source>
        <dbReference type="ARBA" id="ARBA00082456"/>
    </source>
</evidence>
<keyword evidence="13" id="KW-0833">Ubl conjugation pathway</keyword>
<evidence type="ECO:0000256" key="1">
    <source>
        <dbReference type="ARBA" id="ARBA00000707"/>
    </source>
</evidence>
<dbReference type="Gene3D" id="3.90.70.10">
    <property type="entry name" value="Cysteine proteinases"/>
    <property type="match status" value="1"/>
</dbReference>
<evidence type="ECO:0000256" key="20">
    <source>
        <dbReference type="ARBA" id="ARBA00023306"/>
    </source>
</evidence>
<evidence type="ECO:0000256" key="21">
    <source>
        <dbReference type="ARBA" id="ARBA00063318"/>
    </source>
</evidence>
<dbReference type="FunFam" id="1.20.58.80:FF:000011">
    <property type="entry name" value="Ubiquitin carboxyl-terminal hydrolase 8"/>
    <property type="match status" value="1"/>
</dbReference>
<dbReference type="FunFam" id="3.40.250.10:FF:000017">
    <property type="entry name" value="ubiquitin carboxyl-terminal hydrolase 8"/>
    <property type="match status" value="1"/>
</dbReference>
<dbReference type="GO" id="GO:0005829">
    <property type="term" value="C:cytosol"/>
    <property type="evidence" value="ECO:0007669"/>
    <property type="project" value="UniProtKB-ARBA"/>
</dbReference>
<reference evidence="29" key="2">
    <citation type="submission" date="2025-09" db="UniProtKB">
        <authorList>
            <consortium name="Ensembl"/>
        </authorList>
    </citation>
    <scope>IDENTIFICATION</scope>
</reference>
<dbReference type="InterPro" id="IPR028889">
    <property type="entry name" value="USP"/>
</dbReference>
<dbReference type="PROSITE" id="PS50235">
    <property type="entry name" value="USP_3"/>
    <property type="match status" value="1"/>
</dbReference>
<dbReference type="Gene3D" id="1.20.58.80">
    <property type="entry name" value="Phosphotransferase system, lactose/cellobiose-type IIA subunit"/>
    <property type="match status" value="1"/>
</dbReference>
<evidence type="ECO:0000256" key="13">
    <source>
        <dbReference type="ARBA" id="ARBA00022786"/>
    </source>
</evidence>
<evidence type="ECO:0000256" key="7">
    <source>
        <dbReference type="ARBA" id="ARBA00012759"/>
    </source>
</evidence>
<evidence type="ECO:0000256" key="12">
    <source>
        <dbReference type="ARBA" id="ARBA00022753"/>
    </source>
</evidence>
<dbReference type="FunFam" id="3.90.70.10:FF:000025">
    <property type="entry name" value="Putative ubiquitin carboxyl-terminal hydrolase 8"/>
    <property type="match status" value="1"/>
</dbReference>
<feature type="region of interest" description="Disordered" evidence="27">
    <location>
        <begin position="123"/>
        <end position="147"/>
    </location>
</feature>
<evidence type="ECO:0000313" key="30">
    <source>
        <dbReference type="Proteomes" id="UP000261660"/>
    </source>
</evidence>
<feature type="compositionally biased region" description="Polar residues" evidence="27">
    <location>
        <begin position="495"/>
        <end position="504"/>
    </location>
</feature>
<keyword evidence="17" id="KW-0729">SH3-binding</keyword>
<dbReference type="GeneTree" id="ENSGT00940000157542"/>
<dbReference type="InterPro" id="IPR048498">
    <property type="entry name" value="WW_USP8"/>
</dbReference>
<evidence type="ECO:0000256" key="17">
    <source>
        <dbReference type="ARBA" id="ARBA00023036"/>
    </source>
</evidence>
<feature type="region of interest" description="Disordered" evidence="27">
    <location>
        <begin position="564"/>
        <end position="629"/>
    </location>
</feature>
<dbReference type="GO" id="GO:0005634">
    <property type="term" value="C:nucleus"/>
    <property type="evidence" value="ECO:0007669"/>
    <property type="project" value="UniProtKB-SubCell"/>
</dbReference>
<evidence type="ECO:0000256" key="14">
    <source>
        <dbReference type="ARBA" id="ARBA00022801"/>
    </source>
</evidence>
<evidence type="ECO:0000256" key="11">
    <source>
        <dbReference type="ARBA" id="ARBA00022670"/>
    </source>
</evidence>
<dbReference type="InterPro" id="IPR036873">
    <property type="entry name" value="Rhodanese-like_dom_sf"/>
</dbReference>
<dbReference type="GO" id="GO:0004843">
    <property type="term" value="F:cysteine-type deubiquitinase activity"/>
    <property type="evidence" value="ECO:0007669"/>
    <property type="project" value="UniProtKB-EC"/>
</dbReference>
<comment type="catalytic activity">
    <reaction evidence="1">
        <text>Thiol-dependent hydrolysis of ester, thioester, amide, peptide and isopeptide bonds formed by the C-terminal Gly of ubiquitin (a 76-residue protein attached to proteins as an intracellular targeting signal).</text>
        <dbReference type="EC" id="3.4.19.12"/>
    </reaction>
</comment>
<comment type="subunit">
    <text evidence="21">Forms a ternary complex with RNF128 and OTUB1. Interacts (via C-terminal UCH catalytic domain) with OTUB1 isoform 1. Interacts with STAM2 (via SH3 domain). Interacts with DNAJB3, EGFR, EPS15, RASGRF1, RNF41, YWHAE, YWHAG and YWHAZ. Interacts with NBR1, RASGRF1, RNF41 and IST1. Associates with the ESCRT-0 complex and with microtubules. Interacts with BIRC6/bruce and KIF23/MKLP1.</text>
</comment>
<proteinExistence type="inferred from homology"/>
<evidence type="ECO:0000256" key="19">
    <source>
        <dbReference type="ARBA" id="ARBA00023242"/>
    </source>
</evidence>
<dbReference type="SUPFAM" id="SSF52821">
    <property type="entry name" value="Rhodanese/Cell cycle control phosphatase"/>
    <property type="match status" value="1"/>
</dbReference>
<dbReference type="GO" id="GO:0005886">
    <property type="term" value="C:plasma membrane"/>
    <property type="evidence" value="ECO:0007669"/>
    <property type="project" value="UniProtKB-SubCell"/>
</dbReference>
<dbReference type="PANTHER" id="PTHR21646">
    <property type="entry name" value="UBIQUITIN CARBOXYL-TERMINAL HYDROLASE"/>
    <property type="match status" value="1"/>
</dbReference>
<dbReference type="EC" id="3.4.19.12" evidence="7"/>
<protein>
    <recommendedName>
        <fullName evidence="22">Ubiquitin carboxyl-terminal hydrolase 8</fullName>
        <ecNumber evidence="7">3.4.19.12</ecNumber>
    </recommendedName>
    <alternativeName>
        <fullName evidence="24">Deubiquitinating enzyme 8</fullName>
    </alternativeName>
    <alternativeName>
        <fullName evidence="26">Ubiquitin isopeptidase Y</fullName>
    </alternativeName>
    <alternativeName>
        <fullName evidence="23">Ubiquitin thioesterase 8</fullName>
    </alternativeName>
    <alternativeName>
        <fullName evidence="25">Ubiquitin-specific-processing protease 8</fullName>
    </alternativeName>
</protein>
<evidence type="ECO:0000256" key="8">
    <source>
        <dbReference type="ARBA" id="ARBA00022475"/>
    </source>
</evidence>
<evidence type="ECO:0000256" key="18">
    <source>
        <dbReference type="ARBA" id="ARBA00023136"/>
    </source>
</evidence>
<keyword evidence="16" id="KW-0832">Ubl conjugation</keyword>
<evidence type="ECO:0000256" key="25">
    <source>
        <dbReference type="ARBA" id="ARBA00078426"/>
    </source>
</evidence>
<evidence type="ECO:0000256" key="27">
    <source>
        <dbReference type="SAM" id="MobiDB-lite"/>
    </source>
</evidence>
<organism evidence="29 30">
    <name type="scientific">Labrus bergylta</name>
    <name type="common">ballan wrasse</name>
    <dbReference type="NCBI Taxonomy" id="56723"/>
    <lineage>
        <taxon>Eukaryota</taxon>
        <taxon>Metazoa</taxon>
        <taxon>Chordata</taxon>
        <taxon>Craniata</taxon>
        <taxon>Vertebrata</taxon>
        <taxon>Euteleostomi</taxon>
        <taxon>Actinopterygii</taxon>
        <taxon>Neopterygii</taxon>
        <taxon>Teleostei</taxon>
        <taxon>Neoteleostei</taxon>
        <taxon>Acanthomorphata</taxon>
        <taxon>Eupercaria</taxon>
        <taxon>Labriformes</taxon>
        <taxon>Labridae</taxon>
        <taxon>Labrus</taxon>
    </lineage>
</organism>
<sequence>MPAVSTGVKDLYLSSSLGELNKKAEIKADKTSTRNYVQSACKIFKAAEEFRLERDEERSYVLYMKYLTVYDIIKKRPDFKQQPEYYITMLGPNSFKKAIEEAEKLSESLKLRYEEVEVRKKLEEKEKQEEKKRREEMTEKDGGQAAGLPGGITAEKLFHMMKDQTITTIVMDARSHKDFEDSHIQVPAQTCISVPEEAISPGITVNQIEAKLPEVSKEHWRRRGLVDYIVLLDWFSSVTDLKLGTTLQSLKDALFKWDSITILRSEPLVLEGGYENWLLFYPMYTTNAKVQPPRQNIINTLPQWSCDRHIQPITCNNQGLPTGIVPLLISNNVLRIQKRLCFFNLYVLSFQFDRTKKPSVRVSDEPKPSQNGSAKDLTQNGPVIPDRSVKPPFSSSSSLSKEEQSQIHFEAVAGIEKAKLEQEKRNQERRSEEERREKEVKERIEKEEREKRKKEEEEKGPQDKKRLERQKAEEEEDKQSRVWDEKERKGKEQNSETPSKSMSLDSPAPNHIVSEIKVSREPLTRARSEEMGRSVPGLPDGWMKFLDIVTGTYRYYHSPTNRVHLYPPEVTVPQTPPSTPPTVKQKPPQPAEPDSNHEQEREQSKLKRSYSSPDISQDLREEVQKKAAAQTAAPVIPTINRETKPAPAKVYSKVEIARPSAAKIRNLNPTFGGMGQSLTGLRNMGNTCYMNSILQCLCNSPAMSEYFNNNLYMDDINRYNILGHKGEVAEEFGVIMKALWAGLYKCISPRDFKITIGKINEQFAGYDQQDSQELLLFLMDGLHEDLNKADNRKRYKEEENDHLDDQSAADVAWNKHKLLNESIIVALFQGQFKSTVQCLTCHRKSRTFETFMYLSLPLASTSKCSLQDCLRLFSKEEKLTDNNKVFCRHCKTHRDSTKKLEIWKVPPILLVHLKRFSYEGRWKQKLQTTVDFPLDCLDLTQYVIGPKQTLKRYGLYGVSNHYGGLDGGHYTAYCKNTPKQRWYKFDDHEVSEISTSSVKSSAAYILFYSSL</sequence>
<keyword evidence="9" id="KW-0963">Cytoplasm</keyword>
<reference evidence="29" key="1">
    <citation type="submission" date="2025-08" db="UniProtKB">
        <authorList>
            <consortium name="Ensembl"/>
        </authorList>
    </citation>
    <scope>IDENTIFICATION</scope>
</reference>
<keyword evidence="18" id="KW-0472">Membrane</keyword>
<dbReference type="CDD" id="cd02674">
    <property type="entry name" value="Peptidase_C19R"/>
    <property type="match status" value="1"/>
</dbReference>
<keyword evidence="10" id="KW-0597">Phosphoprotein</keyword>
<keyword evidence="20" id="KW-0131">Cell cycle</keyword>
<evidence type="ECO:0000256" key="10">
    <source>
        <dbReference type="ARBA" id="ARBA00022553"/>
    </source>
</evidence>
<dbReference type="AlphaFoldDB" id="A0A3Q3GF96"/>
<dbReference type="Pfam" id="PF20625">
    <property type="entry name" value="WW_USP8"/>
    <property type="match status" value="1"/>
</dbReference>
<dbReference type="InterPro" id="IPR015063">
    <property type="entry name" value="USP8_dimer"/>
</dbReference>
<keyword evidence="11" id="KW-0645">Protease</keyword>
<keyword evidence="15" id="KW-0788">Thiol protease</keyword>
<keyword evidence="12" id="KW-0967">Endosome</keyword>
<dbReference type="GO" id="GO:0030496">
    <property type="term" value="C:midbody"/>
    <property type="evidence" value="ECO:0007669"/>
    <property type="project" value="UniProtKB-ARBA"/>
</dbReference>
<evidence type="ECO:0000256" key="16">
    <source>
        <dbReference type="ARBA" id="ARBA00022843"/>
    </source>
</evidence>
<dbReference type="GO" id="GO:0006508">
    <property type="term" value="P:proteolysis"/>
    <property type="evidence" value="ECO:0007669"/>
    <property type="project" value="UniProtKB-KW"/>
</dbReference>
<evidence type="ECO:0000256" key="4">
    <source>
        <dbReference type="ARBA" id="ARBA00004481"/>
    </source>
</evidence>
<keyword evidence="19" id="KW-0539">Nucleus</keyword>
<evidence type="ECO:0000256" key="3">
    <source>
        <dbReference type="ARBA" id="ARBA00004202"/>
    </source>
</evidence>
<dbReference type="Pfam" id="PF08969">
    <property type="entry name" value="USP8_dimer"/>
    <property type="match status" value="1"/>
</dbReference>
<evidence type="ECO:0000313" key="29">
    <source>
        <dbReference type="Ensembl" id="ENSLBEP00000031891.1"/>
    </source>
</evidence>
<feature type="compositionally biased region" description="Basic and acidic residues" evidence="27">
    <location>
        <begin position="123"/>
        <end position="142"/>
    </location>
</feature>
<dbReference type="Pfam" id="PF00443">
    <property type="entry name" value="UCH"/>
    <property type="match status" value="1"/>
</dbReference>
<dbReference type="PROSITE" id="PS00973">
    <property type="entry name" value="USP_2"/>
    <property type="match status" value="1"/>
</dbReference>
<dbReference type="SUPFAM" id="SSF140856">
    <property type="entry name" value="USP8 N-terminal domain-like"/>
    <property type="match status" value="1"/>
</dbReference>
<dbReference type="PROSITE" id="PS00972">
    <property type="entry name" value="USP_1"/>
    <property type="match status" value="1"/>
</dbReference>
<dbReference type="Gene3D" id="3.40.250.10">
    <property type="entry name" value="Rhodanese-like domain"/>
    <property type="match status" value="1"/>
</dbReference>
<evidence type="ECO:0000256" key="15">
    <source>
        <dbReference type="ARBA" id="ARBA00022807"/>
    </source>
</evidence>
<evidence type="ECO:0000256" key="9">
    <source>
        <dbReference type="ARBA" id="ARBA00022490"/>
    </source>
</evidence>
<evidence type="ECO:0000256" key="5">
    <source>
        <dbReference type="ARBA" id="ARBA00004496"/>
    </source>
</evidence>
<name>A0A3Q3GF96_9LABR</name>
<dbReference type="Ensembl" id="ENSLBET00000033331.1">
    <property type="protein sequence ID" value="ENSLBEP00000031891.1"/>
    <property type="gene ID" value="ENSLBEG00000024024.1"/>
</dbReference>
<feature type="region of interest" description="Disordered" evidence="27">
    <location>
        <begin position="358"/>
        <end position="405"/>
    </location>
</feature>
<dbReference type="GO" id="GO:0016579">
    <property type="term" value="P:protein deubiquitination"/>
    <property type="evidence" value="ECO:0007669"/>
    <property type="project" value="InterPro"/>
</dbReference>
<keyword evidence="8" id="KW-1003">Cell membrane</keyword>
<dbReference type="InterPro" id="IPR001394">
    <property type="entry name" value="Peptidase_C19_UCH"/>
</dbReference>
<keyword evidence="30" id="KW-1185">Reference proteome</keyword>
<keyword evidence="14" id="KW-0378">Hydrolase</keyword>
<dbReference type="GO" id="GO:0017124">
    <property type="term" value="F:SH3 domain binding"/>
    <property type="evidence" value="ECO:0007669"/>
    <property type="project" value="UniProtKB-KW"/>
</dbReference>
<dbReference type="InterPro" id="IPR018200">
    <property type="entry name" value="USP_CS"/>
</dbReference>
<comment type="subcellular location">
    <subcellularLocation>
        <location evidence="3">Cell membrane</location>
        <topology evidence="3">Peripheral membrane protein</topology>
    </subcellularLocation>
    <subcellularLocation>
        <location evidence="5">Cytoplasm</location>
    </subcellularLocation>
    <subcellularLocation>
        <location evidence="4">Endosome membrane</location>
        <topology evidence="4">Peripheral membrane protein</topology>
    </subcellularLocation>
    <subcellularLocation>
        <location evidence="2">Nucleus</location>
    </subcellularLocation>
</comment>
<evidence type="ECO:0000256" key="22">
    <source>
        <dbReference type="ARBA" id="ARBA00070641"/>
    </source>
</evidence>